<keyword evidence="2" id="KW-0732">Signal</keyword>
<sequence>MPSARRTSLCLWQSLWLGMGLSVAVALLLHGVGVNSFQANTPIRSHCTTTIQRCPSIRLFNAASSSSSNDVDENGGDVEDGDVAASSRGSGSGSDDSSSILSTSTVTIDDGGSDLTDRFKYKVHALMGTYDTPAGVIDDENQTGRITGSLLNFPTEYTFSVVGKTPTTSAATTNNNDNGGEDYANSVKFALTSILGSDAKIELRVVPRGTKFTRVSAKVTVDSANIISSIYEELGALDGTVMKY</sequence>
<reference evidence="3 4" key="1">
    <citation type="submission" date="2024-10" db="EMBL/GenBank/DDBJ databases">
        <title>Updated reference genomes for cyclostephanoid diatoms.</title>
        <authorList>
            <person name="Roberts W.R."/>
            <person name="Alverson A.J."/>
        </authorList>
    </citation>
    <scope>NUCLEOTIDE SEQUENCE [LARGE SCALE GENOMIC DNA]</scope>
    <source>
        <strain evidence="3 4">AJA232-27</strain>
    </source>
</reference>
<feature type="region of interest" description="Disordered" evidence="1">
    <location>
        <begin position="65"/>
        <end position="105"/>
    </location>
</feature>
<dbReference type="Proteomes" id="UP001530293">
    <property type="component" value="Unassembled WGS sequence"/>
</dbReference>
<evidence type="ECO:0000313" key="3">
    <source>
        <dbReference type="EMBL" id="KAL3763897.1"/>
    </source>
</evidence>
<proteinExistence type="predicted"/>
<accession>A0ABD3MNV1</accession>
<evidence type="ECO:0000313" key="4">
    <source>
        <dbReference type="Proteomes" id="UP001530293"/>
    </source>
</evidence>
<organism evidence="3 4">
    <name type="scientific">Discostella pseudostelligera</name>
    <dbReference type="NCBI Taxonomy" id="259834"/>
    <lineage>
        <taxon>Eukaryota</taxon>
        <taxon>Sar</taxon>
        <taxon>Stramenopiles</taxon>
        <taxon>Ochrophyta</taxon>
        <taxon>Bacillariophyta</taxon>
        <taxon>Coscinodiscophyceae</taxon>
        <taxon>Thalassiosirophycidae</taxon>
        <taxon>Stephanodiscales</taxon>
        <taxon>Stephanodiscaceae</taxon>
        <taxon>Discostella</taxon>
    </lineage>
</organism>
<dbReference type="Gene3D" id="3.30.70.260">
    <property type="match status" value="1"/>
</dbReference>
<evidence type="ECO:0000256" key="1">
    <source>
        <dbReference type="SAM" id="MobiDB-lite"/>
    </source>
</evidence>
<protein>
    <submittedName>
        <fullName evidence="3">Uncharacterized protein</fullName>
    </submittedName>
</protein>
<feature type="chain" id="PRO_5044890599" evidence="2">
    <location>
        <begin position="27"/>
        <end position="244"/>
    </location>
</feature>
<feature type="compositionally biased region" description="Acidic residues" evidence="1">
    <location>
        <begin position="70"/>
        <end position="82"/>
    </location>
</feature>
<name>A0ABD3MNV1_9STRA</name>
<dbReference type="AlphaFoldDB" id="A0ABD3MNV1"/>
<dbReference type="Pfam" id="PF04359">
    <property type="entry name" value="DUF493"/>
    <property type="match status" value="1"/>
</dbReference>
<feature type="signal peptide" evidence="2">
    <location>
        <begin position="1"/>
        <end position="26"/>
    </location>
</feature>
<gene>
    <name evidence="3" type="ORF">ACHAWU_003363</name>
</gene>
<keyword evidence="4" id="KW-1185">Reference proteome</keyword>
<dbReference type="InterPro" id="IPR007454">
    <property type="entry name" value="UPF0250_YbeD-like"/>
</dbReference>
<comment type="caution">
    <text evidence="3">The sequence shown here is derived from an EMBL/GenBank/DDBJ whole genome shotgun (WGS) entry which is preliminary data.</text>
</comment>
<evidence type="ECO:0000256" key="2">
    <source>
        <dbReference type="SAM" id="SignalP"/>
    </source>
</evidence>
<feature type="compositionally biased region" description="Low complexity" evidence="1">
    <location>
        <begin position="83"/>
        <end position="105"/>
    </location>
</feature>
<dbReference type="EMBL" id="JALLBG020000110">
    <property type="protein sequence ID" value="KAL3763897.1"/>
    <property type="molecule type" value="Genomic_DNA"/>
</dbReference>